<dbReference type="InterPro" id="IPR039448">
    <property type="entry name" value="Beta_helix"/>
</dbReference>
<dbReference type="Gene3D" id="2.160.20.10">
    <property type="entry name" value="Single-stranded right-handed beta-helix, Pectin lyase-like"/>
    <property type="match status" value="1"/>
</dbReference>
<reference evidence="3 4" key="1">
    <citation type="submission" date="2018-10" db="EMBL/GenBank/DDBJ databases">
        <title>Natrarchaeobius chitinivorans gen. nov., sp. nov., and Natrarchaeobius haloalkaliphilus sp. nov., alkaliphilic, chitin-utilizing haloarchaea from hypersaline alkaline lakes.</title>
        <authorList>
            <person name="Sorokin D.Y."/>
            <person name="Elcheninov A.G."/>
            <person name="Kostrikina N.A."/>
            <person name="Bale N.J."/>
            <person name="Sinninghe Damste J.S."/>
            <person name="Khijniak T.V."/>
            <person name="Kublanov I.V."/>
            <person name="Toshchakov S.V."/>
        </authorList>
    </citation>
    <scope>NUCLEOTIDE SEQUENCE [LARGE SCALE GENOMIC DNA]</scope>
    <source>
        <strain evidence="3 4">AArcht7</strain>
    </source>
</reference>
<evidence type="ECO:0000313" key="4">
    <source>
        <dbReference type="Proteomes" id="UP000281431"/>
    </source>
</evidence>
<gene>
    <name evidence="3" type="ORF">EA472_10300</name>
</gene>
<keyword evidence="4" id="KW-1185">Reference proteome</keyword>
<dbReference type="SMART" id="SM00710">
    <property type="entry name" value="PbH1"/>
    <property type="match status" value="5"/>
</dbReference>
<evidence type="ECO:0000259" key="2">
    <source>
        <dbReference type="Pfam" id="PF13229"/>
    </source>
</evidence>
<feature type="region of interest" description="Disordered" evidence="1">
    <location>
        <begin position="41"/>
        <end position="81"/>
    </location>
</feature>
<dbReference type="InterPro" id="IPR012334">
    <property type="entry name" value="Pectin_lyas_fold"/>
</dbReference>
<protein>
    <submittedName>
        <fullName evidence="3">Right-handed parallel beta-helix repeat-containing protein</fullName>
    </submittedName>
</protein>
<organism evidence="3 4">
    <name type="scientific">Natrarchaeobius chitinivorans</name>
    <dbReference type="NCBI Taxonomy" id="1679083"/>
    <lineage>
        <taxon>Archaea</taxon>
        <taxon>Methanobacteriati</taxon>
        <taxon>Methanobacteriota</taxon>
        <taxon>Stenosarchaea group</taxon>
        <taxon>Halobacteria</taxon>
        <taxon>Halobacteriales</taxon>
        <taxon>Natrialbaceae</taxon>
        <taxon>Natrarchaeobius</taxon>
    </lineage>
</organism>
<feature type="region of interest" description="Disordered" evidence="1">
    <location>
        <begin position="537"/>
        <end position="562"/>
    </location>
</feature>
<dbReference type="InterPro" id="IPR011050">
    <property type="entry name" value="Pectin_lyase_fold/virulence"/>
</dbReference>
<comment type="caution">
    <text evidence="3">The sequence shown here is derived from an EMBL/GenBank/DDBJ whole genome shotgun (WGS) entry which is preliminary data.</text>
</comment>
<dbReference type="SUPFAM" id="SSF51126">
    <property type="entry name" value="Pectin lyase-like"/>
    <property type="match status" value="2"/>
</dbReference>
<feature type="compositionally biased region" description="Acidic residues" evidence="1">
    <location>
        <begin position="637"/>
        <end position="655"/>
    </location>
</feature>
<dbReference type="InterPro" id="IPR006626">
    <property type="entry name" value="PbH1"/>
</dbReference>
<feature type="region of interest" description="Disordered" evidence="1">
    <location>
        <begin position="632"/>
        <end position="660"/>
    </location>
</feature>
<name>A0A3N6NLN5_NATCH</name>
<feature type="compositionally biased region" description="Acidic residues" evidence="1">
    <location>
        <begin position="436"/>
        <end position="454"/>
    </location>
</feature>
<dbReference type="Proteomes" id="UP000281431">
    <property type="component" value="Unassembled WGS sequence"/>
</dbReference>
<dbReference type="InterPro" id="IPR006311">
    <property type="entry name" value="TAT_signal"/>
</dbReference>
<sequence>MARDQSVPDDDGQHGNDRLLDRRSLLKWTGTTAAAALATTGVATAQSSRSEPEAADPSAMSERTLDVSDGDDLSSHVSNSSNGELLVVPEGTYKWNSRVSFSRRNWGIRGDGDVTIMIPSSWGTNGRQEFLLNVTGDNVLVENLTFDSDGRPGVGMRCIVDTVASIRDIHIANDGPRTWDVAHTRAFAVGAGSSNGHVELDGITIHNNGNIAQYNGGHSRVGVWCSRSGRLTVRNSVFSGFPNNAIYTRMPGEMLVENCVFANNSPSSIRLGGDNEVVRNCTFYGDFSLDGTTSSYPGRGVTNASGIMADRRERASDGGTVEDCSFIYRDVSNATGAVRMFDNRRLTVENCQFLLDQSNVPGVGIQRRTTVDVSDCIFDTENDSGASALGGSSSNYGTVRNISVSPGLSNGAASADRDDLEFDWDRAHDYPNPSFDDSDDDGQSEDDEDEDENELPNTIVFDGDGSQEISEYRFAVDGEIERSEYHSEYGTGGEFVDDDVVEGWVRGGVDGFRFEGELADVELDGDAIVRVNGIEVDPDEYGNEDEEGNENDSPSDLVFDGEGGQEISEYRFVADGEIERSEELSEYGTGGEFVDDDVIEGWVRGGVDGFRIEGDLLELEVDGDAAVYLDGERIDPDDVGDDGQNGSDDDDESGSDEPLLNSVVFDGEGGREISEYRFAVTGEIERSEYHSEYGTGGEFVDDDVIEGWVRGGKDGFRFSGRLTELEVDESATVHVNGVSVDPSRLSL</sequence>
<evidence type="ECO:0000256" key="1">
    <source>
        <dbReference type="SAM" id="MobiDB-lite"/>
    </source>
</evidence>
<accession>A0A3N6NLN5</accession>
<proteinExistence type="predicted"/>
<dbReference type="EMBL" id="REFZ01000006">
    <property type="protein sequence ID" value="RQH00253.1"/>
    <property type="molecule type" value="Genomic_DNA"/>
</dbReference>
<dbReference type="OrthoDB" id="202667at2157"/>
<dbReference type="PROSITE" id="PS51318">
    <property type="entry name" value="TAT"/>
    <property type="match status" value="1"/>
</dbReference>
<dbReference type="AlphaFoldDB" id="A0A3N6NLN5"/>
<feature type="region of interest" description="Disordered" evidence="1">
    <location>
        <begin position="424"/>
        <end position="463"/>
    </location>
</feature>
<evidence type="ECO:0000313" key="3">
    <source>
        <dbReference type="EMBL" id="RQH00253.1"/>
    </source>
</evidence>
<dbReference type="Pfam" id="PF13229">
    <property type="entry name" value="Beta_helix"/>
    <property type="match status" value="1"/>
</dbReference>
<feature type="domain" description="Right handed beta helix" evidence="2">
    <location>
        <begin position="222"/>
        <end position="395"/>
    </location>
</feature>
<feature type="compositionally biased region" description="Acidic residues" evidence="1">
    <location>
        <begin position="537"/>
        <end position="550"/>
    </location>
</feature>